<keyword evidence="4" id="KW-1185">Reference proteome</keyword>
<sequence>MPAAIFRKKYWDWNSMVSVCKLTMVGNFFIPKPKMTKIRVSFQAKLSLKGVVKIRSYDSYHVFLDFTAEEDYQSVLLKERVVVAGAIMEVFRWTPEFHDQFREAFGVVELDNTKRDEHIGGGNEYGTEESDSVDCVPEVTNSDSEDRVASPIKCETSKLPSSVGISCSGFSGLSSAPYRITGRIPSVTYENSTMCSTDLVPIRGTYLNHNNLKSYSREWNYGSKPTSEAADLACETLSQPLYALSIVERHENQKSRPPIKVQHSTYMGYPTVNFPRSYGESLVSDYKLTLLGNFSYKRPKMKEIRADFKAQNPLNGQVKIRNCSSRQVLILFTNEEDYYTVLYKKAFIVAGALMQISWSSPDFHHEVVSTLNPV</sequence>
<accession>M1BFX0</accession>
<dbReference type="AlphaFoldDB" id="M1BFX0"/>
<evidence type="ECO:0000256" key="1">
    <source>
        <dbReference type="SAM" id="MobiDB-lite"/>
    </source>
</evidence>
<feature type="region of interest" description="Disordered" evidence="1">
    <location>
        <begin position="119"/>
        <end position="147"/>
    </location>
</feature>
<dbReference type="EnsemblPlants" id="PGSC0003DMT400044268">
    <property type="protein sequence ID" value="PGSC0003DMT400044268"/>
    <property type="gene ID" value="PGSC0003DMG401017193"/>
</dbReference>
<dbReference type="InterPro" id="IPR025558">
    <property type="entry name" value="DUF4283"/>
</dbReference>
<organism evidence="3 4">
    <name type="scientific">Solanum tuberosum</name>
    <name type="common">Potato</name>
    <dbReference type="NCBI Taxonomy" id="4113"/>
    <lineage>
        <taxon>Eukaryota</taxon>
        <taxon>Viridiplantae</taxon>
        <taxon>Streptophyta</taxon>
        <taxon>Embryophyta</taxon>
        <taxon>Tracheophyta</taxon>
        <taxon>Spermatophyta</taxon>
        <taxon>Magnoliopsida</taxon>
        <taxon>eudicotyledons</taxon>
        <taxon>Gunneridae</taxon>
        <taxon>Pentapetalae</taxon>
        <taxon>asterids</taxon>
        <taxon>lamiids</taxon>
        <taxon>Solanales</taxon>
        <taxon>Solanaceae</taxon>
        <taxon>Solanoideae</taxon>
        <taxon>Solaneae</taxon>
        <taxon>Solanum</taxon>
    </lineage>
</organism>
<dbReference type="Gramene" id="PGSC0003DMT400044268">
    <property type="protein sequence ID" value="PGSC0003DMT400044268"/>
    <property type="gene ID" value="PGSC0003DMG401017193"/>
</dbReference>
<dbReference type="Proteomes" id="UP000011115">
    <property type="component" value="Unassembled WGS sequence"/>
</dbReference>
<dbReference type="Pfam" id="PF14111">
    <property type="entry name" value="DUF4283"/>
    <property type="match status" value="2"/>
</dbReference>
<reference evidence="3" key="2">
    <citation type="submission" date="2015-06" db="UniProtKB">
        <authorList>
            <consortium name="EnsemblPlants"/>
        </authorList>
    </citation>
    <scope>IDENTIFICATION</scope>
    <source>
        <strain evidence="3">DM1-3 516 R44</strain>
    </source>
</reference>
<evidence type="ECO:0000313" key="3">
    <source>
        <dbReference type="EnsemblPlants" id="PGSC0003DMT400044268"/>
    </source>
</evidence>
<dbReference type="PANTHER" id="PTHR47477:SF16">
    <property type="entry name" value="ZF-HD DIMERIZATION-TYPE DOMAIN-CONTAINING PROTEIN"/>
    <property type="match status" value="1"/>
</dbReference>
<feature type="domain" description="DUF4283" evidence="2">
    <location>
        <begin position="19"/>
        <end position="97"/>
    </location>
</feature>
<dbReference type="HOGENOM" id="CLU_740579_0_0_1"/>
<gene>
    <name evidence="3" type="primary">LOC102604540</name>
</gene>
<evidence type="ECO:0000313" key="4">
    <source>
        <dbReference type="Proteomes" id="UP000011115"/>
    </source>
</evidence>
<dbReference type="OrthoDB" id="1274058at2759"/>
<feature type="domain" description="DUF4283" evidence="2">
    <location>
        <begin position="286"/>
        <end position="365"/>
    </location>
</feature>
<dbReference type="InterPro" id="IPR055327">
    <property type="entry name" value="TRAF1A/B"/>
</dbReference>
<reference evidence="4" key="1">
    <citation type="journal article" date="2011" name="Nature">
        <title>Genome sequence and analysis of the tuber crop potato.</title>
        <authorList>
            <consortium name="The Potato Genome Sequencing Consortium"/>
        </authorList>
    </citation>
    <scope>NUCLEOTIDE SEQUENCE [LARGE SCALE GENOMIC DNA]</scope>
    <source>
        <strain evidence="4">cv. DM1-3 516 R44</strain>
    </source>
</reference>
<dbReference type="PANTHER" id="PTHR47477">
    <property type="entry name" value="TNF RECEPTOR-ASSOCIATED FACTOR HOMOLOG 1A"/>
    <property type="match status" value="1"/>
</dbReference>
<name>M1BFX0_SOLTU</name>
<proteinExistence type="predicted"/>
<protein>
    <submittedName>
        <fullName evidence="3">Mini zinc finger 1</fullName>
    </submittedName>
</protein>
<dbReference type="ExpressionAtlas" id="M1BFX0">
    <property type="expression patterns" value="baseline and differential"/>
</dbReference>
<evidence type="ECO:0000259" key="2">
    <source>
        <dbReference type="Pfam" id="PF14111"/>
    </source>
</evidence>